<evidence type="ECO:0000256" key="1">
    <source>
        <dbReference type="ARBA" id="ARBA00022612"/>
    </source>
</evidence>
<evidence type="ECO:0000256" key="3">
    <source>
        <dbReference type="ARBA" id="ARBA00022801"/>
    </source>
</evidence>
<accession>A0ABT2HB34</accession>
<reference evidence="6" key="1">
    <citation type="submission" date="2022-08" db="EMBL/GenBank/DDBJ databases">
        <authorList>
            <person name="Deng Y."/>
            <person name="Han X.-F."/>
            <person name="Zhang Y.-Q."/>
        </authorList>
    </citation>
    <scope>NUCLEOTIDE SEQUENCE</scope>
    <source>
        <strain evidence="6">CPCC 203386</strain>
    </source>
</reference>
<feature type="non-terminal residue" evidence="6">
    <location>
        <position position="208"/>
    </location>
</feature>
<feature type="region of interest" description="Disordered" evidence="4">
    <location>
        <begin position="155"/>
        <end position="208"/>
    </location>
</feature>
<proteinExistence type="predicted"/>
<keyword evidence="1" id="KW-1188">Viral release from host cell</keyword>
<evidence type="ECO:0000259" key="5">
    <source>
        <dbReference type="Pfam" id="PF04586"/>
    </source>
</evidence>
<dbReference type="Proteomes" id="UP001165586">
    <property type="component" value="Unassembled WGS sequence"/>
</dbReference>
<dbReference type="InterPro" id="IPR054613">
    <property type="entry name" value="Peptidase_S78_dom"/>
</dbReference>
<evidence type="ECO:0000256" key="4">
    <source>
        <dbReference type="SAM" id="MobiDB-lite"/>
    </source>
</evidence>
<evidence type="ECO:0000313" key="6">
    <source>
        <dbReference type="EMBL" id="MCS5737109.1"/>
    </source>
</evidence>
<sequence>MPKKPDFAGWVTKKDILCTDGVVIKQDAFIGNSGTRVPLVWQHNYDKPGNVLGHMDLENRPEGVYGYGYFNETATADGAKELIRHGDIRAMSIGANKIRKQGRNVVHGSIYEVSLVMVGANSGATIDYTNLAHSSEEDFDNGEGIFYNGMLVHSGEDEPELEEETAEKVSEESEELTHADGGADVADKNDERTVGDVLDTLTEEQKIA</sequence>
<evidence type="ECO:0000313" key="7">
    <source>
        <dbReference type="Proteomes" id="UP001165586"/>
    </source>
</evidence>
<dbReference type="GO" id="GO:0006508">
    <property type="term" value="P:proteolysis"/>
    <property type="evidence" value="ECO:0007669"/>
    <property type="project" value="UniProtKB-KW"/>
</dbReference>
<feature type="compositionally biased region" description="Basic and acidic residues" evidence="4">
    <location>
        <begin position="185"/>
        <end position="194"/>
    </location>
</feature>
<dbReference type="RefSeq" id="WP_259543418.1">
    <property type="nucleotide sequence ID" value="NZ_JANLCJ010000420.1"/>
</dbReference>
<dbReference type="GO" id="GO:0008233">
    <property type="term" value="F:peptidase activity"/>
    <property type="evidence" value="ECO:0007669"/>
    <property type="project" value="UniProtKB-KW"/>
</dbReference>
<dbReference type="Pfam" id="PF04586">
    <property type="entry name" value="Peptidase_S78"/>
    <property type="match status" value="1"/>
</dbReference>
<protein>
    <submittedName>
        <fullName evidence="6">HK97 family phage prohead protease</fullName>
    </submittedName>
</protein>
<dbReference type="EMBL" id="JANLCJ010000420">
    <property type="protein sequence ID" value="MCS5737109.1"/>
    <property type="molecule type" value="Genomic_DNA"/>
</dbReference>
<comment type="caution">
    <text evidence="6">The sequence shown here is derived from an EMBL/GenBank/DDBJ whole genome shotgun (WGS) entry which is preliminary data.</text>
</comment>
<gene>
    <name evidence="6" type="ORF">N1032_25605</name>
</gene>
<organism evidence="6 7">
    <name type="scientific">Herbiconiux daphne</name>
    <dbReference type="NCBI Taxonomy" id="2970914"/>
    <lineage>
        <taxon>Bacteria</taxon>
        <taxon>Bacillati</taxon>
        <taxon>Actinomycetota</taxon>
        <taxon>Actinomycetes</taxon>
        <taxon>Micrococcales</taxon>
        <taxon>Microbacteriaceae</taxon>
        <taxon>Herbiconiux</taxon>
    </lineage>
</organism>
<feature type="domain" description="Prohead serine protease" evidence="5">
    <location>
        <begin position="32"/>
        <end position="128"/>
    </location>
</feature>
<name>A0ABT2HB34_9MICO</name>
<keyword evidence="7" id="KW-1185">Reference proteome</keyword>
<keyword evidence="2 6" id="KW-0645">Protease</keyword>
<keyword evidence="3" id="KW-0378">Hydrolase</keyword>
<evidence type="ECO:0000256" key="2">
    <source>
        <dbReference type="ARBA" id="ARBA00022670"/>
    </source>
</evidence>
<feature type="compositionally biased region" description="Basic and acidic residues" evidence="4">
    <location>
        <begin position="166"/>
        <end position="178"/>
    </location>
</feature>